<dbReference type="InterPro" id="IPR002821">
    <property type="entry name" value="Hydantoinase_A"/>
</dbReference>
<dbReference type="Pfam" id="PF05378">
    <property type="entry name" value="Hydant_A_N"/>
    <property type="match status" value="1"/>
</dbReference>
<dbReference type="InterPro" id="IPR045079">
    <property type="entry name" value="Oxoprolinase-like"/>
</dbReference>
<dbReference type="InterPro" id="IPR008040">
    <property type="entry name" value="Hydant_A_N"/>
</dbReference>
<keyword evidence="4" id="KW-1185">Reference proteome</keyword>
<evidence type="ECO:0000259" key="1">
    <source>
        <dbReference type="Pfam" id="PF01968"/>
    </source>
</evidence>
<dbReference type="EMBL" id="RJVA01000010">
    <property type="protein sequence ID" value="ROR01471.1"/>
    <property type="molecule type" value="Genomic_DNA"/>
</dbReference>
<gene>
    <name evidence="3" type="ORF">EDC27_0645</name>
</gene>
<evidence type="ECO:0000259" key="2">
    <source>
        <dbReference type="Pfam" id="PF05378"/>
    </source>
</evidence>
<dbReference type="OrthoDB" id="9814788at2"/>
<name>A0A3N1VKH4_9BACT</name>
<dbReference type="Proteomes" id="UP000276223">
    <property type="component" value="Unassembled WGS sequence"/>
</dbReference>
<reference evidence="3 4" key="1">
    <citation type="submission" date="2018-11" db="EMBL/GenBank/DDBJ databases">
        <title>Genomic Encyclopedia of Type Strains, Phase IV (KMG-IV): sequencing the most valuable type-strain genomes for metagenomic binning, comparative biology and taxonomic classification.</title>
        <authorList>
            <person name="Goeker M."/>
        </authorList>
    </citation>
    <scope>NUCLEOTIDE SEQUENCE [LARGE SCALE GENOMIC DNA]</scope>
    <source>
        <strain evidence="3 4">DSM 22027</strain>
    </source>
</reference>
<protein>
    <submittedName>
        <fullName evidence="3">N-methylhydantoinase A/oxoprolinase/acetone carboxylase beta subunit</fullName>
    </submittedName>
</protein>
<sequence>MIIGLDVGGTHTDVVLLGEHGIECQAKVPTTHDNLLDCVWKGLEAVTLGVAPHEVERIVLSTTLTTNAIAEEKLPPVGMIVTSGPGLDPESFRTNDHYYVVSGSIDHRGREIQPIEPMEIEAIGSRLRKEGVRHVGVVGKFSIRNPKHETQIQQLLGDHFDYVVLGHRMSGSLNFPRRIATAYLNAAVYSIHKKFFDAVRRSLKKNGLPIPIHILKADGGTMSFDASLDLPGQTILSGPAASVMGSLPYSSEHLDTLVLDIGGTTTDMAVIVGTVPLLAAQGAKVGRFRTLIRALRTSSLALGGDSAVRVKNGRLQLGPDREGPAMAFGGPTPTPTDAIIALGGNLNGNRSAAERGMLQVAEALGVPMQEAAQQVFDMACRGILQAAEEMVQAINAKPVYTVHELLEGYQVRPKEILVLGGPAPYFAKRLEEISPYTVRVVPQWDVANAVGAALARTTCELTLFVDTERGIATAPEEAFHQPVKRDFTMGKAVSLALELLTEKAVREGATRSDLETEVLEKLQFNMVRGFYTAGKYYRVKVQVKPGLIGHYRCIVDRIQHSDATAPSCTV</sequence>
<dbReference type="PANTHER" id="PTHR11365:SF2">
    <property type="entry name" value="5-OXOPROLINASE"/>
    <property type="match status" value="1"/>
</dbReference>
<dbReference type="InterPro" id="IPR043129">
    <property type="entry name" value="ATPase_NBD"/>
</dbReference>
<evidence type="ECO:0000313" key="3">
    <source>
        <dbReference type="EMBL" id="ROR01471.1"/>
    </source>
</evidence>
<feature type="domain" description="Hydantoinase A/oxoprolinase" evidence="1">
    <location>
        <begin position="178"/>
        <end position="458"/>
    </location>
</feature>
<proteinExistence type="predicted"/>
<dbReference type="GO" id="GO:0017168">
    <property type="term" value="F:5-oxoprolinase (ATP-hydrolyzing) activity"/>
    <property type="evidence" value="ECO:0007669"/>
    <property type="project" value="TreeGrafter"/>
</dbReference>
<evidence type="ECO:0000313" key="4">
    <source>
        <dbReference type="Proteomes" id="UP000276223"/>
    </source>
</evidence>
<dbReference type="GO" id="GO:0005829">
    <property type="term" value="C:cytosol"/>
    <property type="evidence" value="ECO:0007669"/>
    <property type="project" value="TreeGrafter"/>
</dbReference>
<dbReference type="Pfam" id="PF01968">
    <property type="entry name" value="Hydantoinase_A"/>
    <property type="match status" value="1"/>
</dbReference>
<dbReference type="RefSeq" id="WP_123289191.1">
    <property type="nucleotide sequence ID" value="NZ_RJVA01000010.1"/>
</dbReference>
<accession>A0A3N1VKH4</accession>
<dbReference type="SUPFAM" id="SSF53067">
    <property type="entry name" value="Actin-like ATPase domain"/>
    <property type="match status" value="2"/>
</dbReference>
<comment type="caution">
    <text evidence="3">The sequence shown here is derived from an EMBL/GenBank/DDBJ whole genome shotgun (WGS) entry which is preliminary data.</text>
</comment>
<feature type="domain" description="Hydantoinase/oxoprolinase N-terminal" evidence="2">
    <location>
        <begin position="3"/>
        <end position="157"/>
    </location>
</feature>
<dbReference type="AlphaFoldDB" id="A0A3N1VKH4"/>
<dbReference type="GO" id="GO:0006749">
    <property type="term" value="P:glutathione metabolic process"/>
    <property type="evidence" value="ECO:0007669"/>
    <property type="project" value="TreeGrafter"/>
</dbReference>
<organism evidence="3 4">
    <name type="scientific">Desulfosoma caldarium</name>
    <dbReference type="NCBI Taxonomy" id="610254"/>
    <lineage>
        <taxon>Bacteria</taxon>
        <taxon>Pseudomonadati</taxon>
        <taxon>Thermodesulfobacteriota</taxon>
        <taxon>Syntrophobacteria</taxon>
        <taxon>Syntrophobacterales</taxon>
        <taxon>Syntrophobacteraceae</taxon>
        <taxon>Desulfosoma</taxon>
    </lineage>
</organism>
<dbReference type="PANTHER" id="PTHR11365">
    <property type="entry name" value="5-OXOPROLINASE RELATED"/>
    <property type="match status" value="1"/>
</dbReference>